<gene>
    <name evidence="3" type="ORF">E2N93_11645</name>
</gene>
<reference evidence="3 4" key="1">
    <citation type="submission" date="2019-03" db="EMBL/GenBank/DDBJ databases">
        <authorList>
            <person name="Molinero N."/>
            <person name="Sanchez B."/>
            <person name="Walker A."/>
            <person name="Duncan S."/>
            <person name="Delgado S."/>
            <person name="Margolles A."/>
        </authorList>
    </citation>
    <scope>NUCLEOTIDE SEQUENCE [LARGE SCALE GENOMIC DNA]</scope>
    <source>
        <strain evidence="3 4">IPLA60002</strain>
    </source>
</reference>
<accession>A0ABT0NM20</accession>
<dbReference type="EMBL" id="SNUZ01000019">
    <property type="protein sequence ID" value="MCL3788619.1"/>
    <property type="molecule type" value="Genomic_DNA"/>
</dbReference>
<dbReference type="InterPro" id="IPR010982">
    <property type="entry name" value="Lambda_DNA-bd_dom_sf"/>
</dbReference>
<dbReference type="PANTHER" id="PTHR46558:SF14">
    <property type="entry name" value="HTH-TYPE TRANSCRIPTIONAL REGULATOR ANSR"/>
    <property type="match status" value="1"/>
</dbReference>
<sequence length="139" mass="15941">MYQAFIYKGCVELAKYEGKNSSFALRLKQHRELCRLTQQQVADILNINRTTYTKYETGVSEPSHEVLRKIVSIFGTDYNTLLGNGSSFLPIVQDPDDTLKLYNLSNDEKKLLIAYRAMSDENKADTLNKIKEKLEIANK</sequence>
<dbReference type="PROSITE" id="PS50943">
    <property type="entry name" value="HTH_CROC1"/>
    <property type="match status" value="1"/>
</dbReference>
<evidence type="ECO:0000313" key="3">
    <source>
        <dbReference type="EMBL" id="MCL3788619.1"/>
    </source>
</evidence>
<dbReference type="PANTHER" id="PTHR46558">
    <property type="entry name" value="TRACRIPTIONAL REGULATORY PROTEIN-RELATED-RELATED"/>
    <property type="match status" value="1"/>
</dbReference>
<evidence type="ECO:0000256" key="1">
    <source>
        <dbReference type="ARBA" id="ARBA00023125"/>
    </source>
</evidence>
<dbReference type="InterPro" id="IPR001387">
    <property type="entry name" value="Cro/C1-type_HTH"/>
</dbReference>
<name>A0ABT0NM20_9FIRM</name>
<dbReference type="Pfam" id="PF01381">
    <property type="entry name" value="HTH_3"/>
    <property type="match status" value="1"/>
</dbReference>
<evidence type="ECO:0000259" key="2">
    <source>
        <dbReference type="PROSITE" id="PS50943"/>
    </source>
</evidence>
<evidence type="ECO:0000313" key="4">
    <source>
        <dbReference type="Proteomes" id="UP001056693"/>
    </source>
</evidence>
<keyword evidence="4" id="KW-1185">Reference proteome</keyword>
<comment type="caution">
    <text evidence="3">The sequence shown here is derived from an EMBL/GenBank/DDBJ whole genome shotgun (WGS) entry which is preliminary data.</text>
</comment>
<dbReference type="Gene3D" id="1.10.260.40">
    <property type="entry name" value="lambda repressor-like DNA-binding domains"/>
    <property type="match status" value="1"/>
</dbReference>
<protein>
    <submittedName>
        <fullName evidence="3">Helix-turn-helix domain-containing protein</fullName>
    </submittedName>
</protein>
<proteinExistence type="predicted"/>
<feature type="domain" description="HTH cro/C1-type" evidence="2">
    <location>
        <begin position="27"/>
        <end position="81"/>
    </location>
</feature>
<dbReference type="SUPFAM" id="SSF47413">
    <property type="entry name" value="lambda repressor-like DNA-binding domains"/>
    <property type="match status" value="1"/>
</dbReference>
<keyword evidence="1" id="KW-0238">DNA-binding</keyword>
<dbReference type="CDD" id="cd00093">
    <property type="entry name" value="HTH_XRE"/>
    <property type="match status" value="1"/>
</dbReference>
<organism evidence="3 4">
    <name type="scientific">Ruminococcus bromii</name>
    <dbReference type="NCBI Taxonomy" id="40518"/>
    <lineage>
        <taxon>Bacteria</taxon>
        <taxon>Bacillati</taxon>
        <taxon>Bacillota</taxon>
        <taxon>Clostridia</taxon>
        <taxon>Eubacteriales</taxon>
        <taxon>Oscillospiraceae</taxon>
        <taxon>Ruminococcus</taxon>
    </lineage>
</organism>
<dbReference type="SMART" id="SM00530">
    <property type="entry name" value="HTH_XRE"/>
    <property type="match status" value="1"/>
</dbReference>
<dbReference type="Proteomes" id="UP001056693">
    <property type="component" value="Unassembled WGS sequence"/>
</dbReference>